<dbReference type="EMBL" id="NQVE01000134">
    <property type="protein sequence ID" value="RAL45379.1"/>
    <property type="molecule type" value="Genomic_DNA"/>
</dbReference>
<dbReference type="Pfam" id="PF14500">
    <property type="entry name" value="MMS19_N"/>
    <property type="match status" value="1"/>
</dbReference>
<feature type="domain" description="MMS19 C-terminal" evidence="6">
    <location>
        <begin position="692"/>
        <end position="1089"/>
    </location>
</feature>
<dbReference type="AlphaFoldDB" id="A0A328DM24"/>
<name>A0A328DM24_9ASTE</name>
<evidence type="ECO:0000256" key="1">
    <source>
        <dbReference type="ARBA" id="ARBA00004123"/>
    </source>
</evidence>
<dbReference type="InterPro" id="IPR011989">
    <property type="entry name" value="ARM-like"/>
</dbReference>
<dbReference type="InterPro" id="IPR039920">
    <property type="entry name" value="MMS19"/>
</dbReference>
<keyword evidence="4 5" id="KW-0539">Nucleus</keyword>
<comment type="caution">
    <text evidence="8">The sequence shown here is derived from an EMBL/GenBank/DDBJ whole genome shotgun (WGS) entry which is preliminary data.</text>
</comment>
<evidence type="ECO:0000313" key="8">
    <source>
        <dbReference type="EMBL" id="RAL45379.1"/>
    </source>
</evidence>
<evidence type="ECO:0000313" key="9">
    <source>
        <dbReference type="Proteomes" id="UP000249390"/>
    </source>
</evidence>
<evidence type="ECO:0000256" key="5">
    <source>
        <dbReference type="RuleBase" id="RU367072"/>
    </source>
</evidence>
<dbReference type="GO" id="GO:0051604">
    <property type="term" value="P:protein maturation"/>
    <property type="evidence" value="ECO:0007669"/>
    <property type="project" value="UniProtKB-UniRule"/>
</dbReference>
<proteinExistence type="inferred from homology"/>
<dbReference type="GO" id="GO:0016226">
    <property type="term" value="P:iron-sulfur cluster assembly"/>
    <property type="evidence" value="ECO:0007669"/>
    <property type="project" value="UniProtKB-UniRule"/>
</dbReference>
<dbReference type="PANTHER" id="PTHR12891">
    <property type="entry name" value="DNA REPAIR/TRANSCRIPTION PROTEIN MET18/MMS19"/>
    <property type="match status" value="1"/>
</dbReference>
<keyword evidence="5" id="KW-0227">DNA damage</keyword>
<comment type="function">
    <text evidence="5">Key component of the cytosolic iron-sulfur protein assembly (CIA) complex, a multiprotein complex that mediates the incorporation of iron-sulfur cluster into apoproteins specifically involved in DNA metabolism and genomic integrity. In the CIA complex, MMS19 acts as an adapter between early-acting CIA components and a subset of cellular target iron-sulfur proteins.</text>
</comment>
<dbReference type="GO" id="GO:0006281">
    <property type="term" value="P:DNA repair"/>
    <property type="evidence" value="ECO:0007669"/>
    <property type="project" value="UniProtKB-UniRule"/>
</dbReference>
<dbReference type="InterPro" id="IPR024687">
    <property type="entry name" value="MMS19_C"/>
</dbReference>
<accession>A0A328DM24</accession>
<keyword evidence="5" id="KW-0234">DNA repair</keyword>
<protein>
    <recommendedName>
        <fullName evidence="5">MMS19 nucleotide excision repair protein</fullName>
    </recommendedName>
</protein>
<evidence type="ECO:0000256" key="4">
    <source>
        <dbReference type="ARBA" id="ARBA00023242"/>
    </source>
</evidence>
<dbReference type="GO" id="GO:0097361">
    <property type="term" value="C:cytosolic [4Fe-4S] assembly targeting complex"/>
    <property type="evidence" value="ECO:0007669"/>
    <property type="project" value="UniProtKB-UniRule"/>
</dbReference>
<dbReference type="InterPro" id="IPR016024">
    <property type="entry name" value="ARM-type_fold"/>
</dbReference>
<dbReference type="Gene3D" id="1.25.10.10">
    <property type="entry name" value="Leucine-rich Repeat Variant"/>
    <property type="match status" value="1"/>
</dbReference>
<dbReference type="SUPFAM" id="SSF48371">
    <property type="entry name" value="ARM repeat"/>
    <property type="match status" value="1"/>
</dbReference>
<evidence type="ECO:0000259" key="7">
    <source>
        <dbReference type="Pfam" id="PF14500"/>
    </source>
</evidence>
<dbReference type="InterPro" id="IPR029240">
    <property type="entry name" value="MMS19_N"/>
</dbReference>
<feature type="domain" description="MMS19 N-terminal" evidence="7">
    <location>
        <begin position="49"/>
        <end position="317"/>
    </location>
</feature>
<evidence type="ECO:0000256" key="2">
    <source>
        <dbReference type="ARBA" id="ARBA00009340"/>
    </source>
</evidence>
<keyword evidence="9" id="KW-1185">Reference proteome</keyword>
<organism evidence="8 9">
    <name type="scientific">Cuscuta australis</name>
    <dbReference type="NCBI Taxonomy" id="267555"/>
    <lineage>
        <taxon>Eukaryota</taxon>
        <taxon>Viridiplantae</taxon>
        <taxon>Streptophyta</taxon>
        <taxon>Embryophyta</taxon>
        <taxon>Tracheophyta</taxon>
        <taxon>Spermatophyta</taxon>
        <taxon>Magnoliopsida</taxon>
        <taxon>eudicotyledons</taxon>
        <taxon>Gunneridae</taxon>
        <taxon>Pentapetalae</taxon>
        <taxon>asterids</taxon>
        <taxon>lamiids</taxon>
        <taxon>Solanales</taxon>
        <taxon>Convolvulaceae</taxon>
        <taxon>Cuscuteae</taxon>
        <taxon>Cuscuta</taxon>
        <taxon>Cuscuta subgen. Grammica</taxon>
        <taxon>Cuscuta sect. Cleistogrammica</taxon>
    </lineage>
</organism>
<sequence length="1132" mass="125877">MAKAKSSSQCVKHIESYVNSSTSPAEQAANVDIVAELVKKDLLTLDELVREMDMYLTSTDTIIRSRGILLLGCVLAQLSLKPLTDAAIQSFTGFFIERLVDWKALRGALVGCLALLRRKHDVGMVTNNQAKAIAQSFMENMQVQSLGQHDRKLCFQILECLLDCYPDAVEPLGDVLVYGICESIDGEKDPQCLMLVYRIVEALAQLFPQSSGSLASYAGDLFEILGSYFPIHFTNSKCEDVDIKKEELSQALMVAFASTHFFEPYAIPLLLEKLSSDLPSTKVDSLKFLSYCTLKYGADRMKKHFQALWSALKDAILMRPQCAMSIEFDLVDGIHFQENEIMTQAVELLQTVVKQSNGSFSTIIMDDEDIKTFMNSLNELKVLGNASVQNKQRLHAVACILSAFVRSSVASCDAVYKEFFPLLMGALRISAEISSEDGLFLGTTFNFGALYLSVHLLSACKDLVFSFDGITPFHDFPSMDWCNILCGFSDSLCNSLVSLLQATAAESFPDAYIYYAVRGLQTLAMFPGSFISVPKPIFEKVLSTLISVVASDFNITFLWKTALKALVDAGLYIDQSCDAEKAASFETIVMDRIGSLISSNDLNVPLSFKLQASYDIGVIGLKFMHRVVHEWDKILSYNLSHIFVSEDVKSIRPTISLLDYYSGKILPWFHENEDSDEVLLNLTINILEKIEKSVHFSIGFQENELLDAIIEALKHGVANCSEENQERIITRAFNLISLDSLRDLKPSIISANSNGGQLSSILDGISCRDEHIASLVASVVIALRPQCRIPNPQLLLQFFLMNLHKGHIPSAQALGSLVNKLPLETDEINFNLEEATDALFNNEIWISCNPYDGKKCSIVDNSGAINISTLRLNIGAVYYKLHALVGLTWIGKGLLMRGHQEIKGITSSFLNWVLLDGNVKTLDDKGLEVLSLRKSAADAFHVLMSDSEACLNKKYHATIRPLYKQRFYNTMLPILLSSILEFDSPSTRSLLYRVFSHLIVGAPLTAVVSDAKKVVPVLVDCLCTLQDDDHDKDLIFSVLLVLSGILMEENGQEAVKENAHPMVHQLAKLLTYPYMMVVRETAIQCLTTLSNLPQSTSYPFRKEILQAISRAVDDPKKTVRQEAVRCRHAWSG</sequence>
<comment type="subcellular location">
    <subcellularLocation>
        <location evidence="1 5">Nucleus</location>
    </subcellularLocation>
</comment>
<evidence type="ECO:0000256" key="3">
    <source>
        <dbReference type="ARBA" id="ARBA00022737"/>
    </source>
</evidence>
<comment type="similarity">
    <text evidence="2 5">Belongs to the MET18/MMS19 family.</text>
</comment>
<gene>
    <name evidence="8" type="ORF">DM860_013775</name>
</gene>
<dbReference type="GO" id="GO:0005634">
    <property type="term" value="C:nucleus"/>
    <property type="evidence" value="ECO:0007669"/>
    <property type="project" value="UniProtKB-SubCell"/>
</dbReference>
<keyword evidence="3" id="KW-0677">Repeat</keyword>
<dbReference type="Pfam" id="PF12460">
    <property type="entry name" value="MMS19_C"/>
    <property type="match status" value="1"/>
</dbReference>
<dbReference type="PANTHER" id="PTHR12891:SF0">
    <property type="entry name" value="MMS19 NUCLEOTIDE EXCISION REPAIR PROTEIN HOMOLOG"/>
    <property type="match status" value="1"/>
</dbReference>
<evidence type="ECO:0000259" key="6">
    <source>
        <dbReference type="Pfam" id="PF12460"/>
    </source>
</evidence>
<dbReference type="Proteomes" id="UP000249390">
    <property type="component" value="Unassembled WGS sequence"/>
</dbReference>
<reference evidence="8 9" key="1">
    <citation type="submission" date="2018-06" db="EMBL/GenBank/DDBJ databases">
        <title>The Genome of Cuscuta australis (Dodder) Provides Insight into the Evolution of Plant Parasitism.</title>
        <authorList>
            <person name="Liu H."/>
        </authorList>
    </citation>
    <scope>NUCLEOTIDE SEQUENCE [LARGE SCALE GENOMIC DNA]</scope>
    <source>
        <strain evidence="9">cv. Yunnan</strain>
        <tissue evidence="8">Vines</tissue>
    </source>
</reference>